<dbReference type="OrthoDB" id="3358371at2759"/>
<dbReference type="SUPFAM" id="SSF51735">
    <property type="entry name" value="NAD(P)-binding Rossmann-fold domains"/>
    <property type="match status" value="1"/>
</dbReference>
<proteinExistence type="inferred from homology"/>
<keyword evidence="5" id="KW-1185">Reference proteome</keyword>
<comment type="similarity">
    <text evidence="1">Belongs to the NmrA-type oxidoreductase family.</text>
</comment>
<evidence type="ECO:0000259" key="3">
    <source>
        <dbReference type="Pfam" id="PF05368"/>
    </source>
</evidence>
<dbReference type="Proteomes" id="UP000234474">
    <property type="component" value="Unassembled WGS sequence"/>
</dbReference>
<dbReference type="AlphaFoldDB" id="A0A2I1BU04"/>
<dbReference type="GeneID" id="36537747"/>
<evidence type="ECO:0000256" key="2">
    <source>
        <dbReference type="ARBA" id="ARBA00022857"/>
    </source>
</evidence>
<feature type="domain" description="NmrA-like" evidence="3">
    <location>
        <begin position="8"/>
        <end position="293"/>
    </location>
</feature>
<accession>A0A2I1BU04</accession>
<dbReference type="PANTHER" id="PTHR42748:SF11">
    <property type="entry name" value="NMRA-LIKE DOMAIN-CONTAINING PROTEIN"/>
    <property type="match status" value="1"/>
</dbReference>
<dbReference type="VEuPathDB" id="FungiDB:P174DRAFT_464618"/>
<keyword evidence="2" id="KW-0521">NADP</keyword>
<evidence type="ECO:0000256" key="1">
    <source>
        <dbReference type="ARBA" id="ARBA00006328"/>
    </source>
</evidence>
<dbReference type="InterPro" id="IPR051164">
    <property type="entry name" value="NmrA-like_oxidored"/>
</dbReference>
<dbReference type="Gene3D" id="3.90.25.10">
    <property type="entry name" value="UDP-galactose 4-epimerase, domain 1"/>
    <property type="match status" value="1"/>
</dbReference>
<evidence type="ECO:0000313" key="5">
    <source>
        <dbReference type="Proteomes" id="UP000234474"/>
    </source>
</evidence>
<reference evidence="5" key="1">
    <citation type="journal article" date="2018" name="Proc. Natl. Acad. Sci. U.S.A.">
        <title>Linking secondary metabolites to gene clusters through genome sequencing of six diverse Aspergillus species.</title>
        <authorList>
            <person name="Kaerboelling I."/>
            <person name="Vesth T.C."/>
            <person name="Frisvad J.C."/>
            <person name="Nybo J.L."/>
            <person name="Theobald S."/>
            <person name="Kuo A."/>
            <person name="Bowyer P."/>
            <person name="Matsuda Y."/>
            <person name="Mondo S."/>
            <person name="Lyhne E.K."/>
            <person name="Kogle M.E."/>
            <person name="Clum A."/>
            <person name="Lipzen A."/>
            <person name="Salamov A."/>
            <person name="Ngan C.Y."/>
            <person name="Daum C."/>
            <person name="Chiniquy J."/>
            <person name="Barry K."/>
            <person name="LaButti K."/>
            <person name="Haridas S."/>
            <person name="Simmons B.A."/>
            <person name="Magnuson J.K."/>
            <person name="Mortensen U.H."/>
            <person name="Larsen T.O."/>
            <person name="Grigoriev I.V."/>
            <person name="Baker S.E."/>
            <person name="Andersen M.R."/>
        </authorList>
    </citation>
    <scope>NUCLEOTIDE SEQUENCE [LARGE SCALE GENOMIC DNA]</scope>
    <source>
        <strain evidence="5">IBT 16806</strain>
    </source>
</reference>
<organism evidence="4 5">
    <name type="scientific">Aspergillus novofumigatus (strain IBT 16806)</name>
    <dbReference type="NCBI Taxonomy" id="1392255"/>
    <lineage>
        <taxon>Eukaryota</taxon>
        <taxon>Fungi</taxon>
        <taxon>Dikarya</taxon>
        <taxon>Ascomycota</taxon>
        <taxon>Pezizomycotina</taxon>
        <taxon>Eurotiomycetes</taxon>
        <taxon>Eurotiomycetidae</taxon>
        <taxon>Eurotiales</taxon>
        <taxon>Aspergillaceae</taxon>
        <taxon>Aspergillus</taxon>
        <taxon>Aspergillus subgen. Fumigati</taxon>
    </lineage>
</organism>
<dbReference type="Pfam" id="PF05368">
    <property type="entry name" value="NmrA"/>
    <property type="match status" value="1"/>
</dbReference>
<dbReference type="GO" id="GO:0005634">
    <property type="term" value="C:nucleus"/>
    <property type="evidence" value="ECO:0007669"/>
    <property type="project" value="TreeGrafter"/>
</dbReference>
<dbReference type="Gene3D" id="3.40.50.720">
    <property type="entry name" value="NAD(P)-binding Rossmann-like Domain"/>
    <property type="match status" value="1"/>
</dbReference>
<dbReference type="STRING" id="1392255.A0A2I1BU04"/>
<dbReference type="InterPro" id="IPR008030">
    <property type="entry name" value="NmrA-like"/>
</dbReference>
<dbReference type="InterPro" id="IPR036291">
    <property type="entry name" value="NAD(P)-bd_dom_sf"/>
</dbReference>
<protein>
    <submittedName>
        <fullName evidence="4">NmrA family transcriptional regulator</fullName>
    </submittedName>
</protein>
<sequence length="298" mass="33034">MTTTPAGKKVLVVFGATGQQGGSLIRYVLKDSLLSAPYHIRPVTRNPSHRPASNLKTDGVEVFQADADDPASLRRVMRGASMTFAMTLLRPQNHPGKAIADAAVVEGLDPIIFSTLPHVTKISGGRYQKSRGGRLRGLPIRSIFYCPVWFMQNFNQHIAPREMADGTLDIINIVSAETKLPLIDSYGHSGKFIAPVLAEPEKNTGQTLSAAEHFYSYQNIAKEMSKKWGKSIDYRLVLMKAFASKVGRVFGQRLIEMMLYFEEYGHYGPQGEEMIVQTAQTASDNLTNLEEYLGRNPL</sequence>
<gene>
    <name evidence="4" type="ORF">P174DRAFT_464618</name>
</gene>
<dbReference type="PANTHER" id="PTHR42748">
    <property type="entry name" value="NITROGEN METABOLITE REPRESSION PROTEIN NMRA FAMILY MEMBER"/>
    <property type="match status" value="1"/>
</dbReference>
<comment type="caution">
    <text evidence="4">The sequence shown here is derived from an EMBL/GenBank/DDBJ whole genome shotgun (WGS) entry which is preliminary data.</text>
</comment>
<name>A0A2I1BU04_ASPN1</name>
<evidence type="ECO:0000313" key="4">
    <source>
        <dbReference type="EMBL" id="PKX88875.1"/>
    </source>
</evidence>
<dbReference type="OMA" id="LIEMMLY"/>
<dbReference type="RefSeq" id="XP_024677470.1">
    <property type="nucleotide sequence ID" value="XM_024830421.1"/>
</dbReference>
<dbReference type="EMBL" id="MSZS01000011">
    <property type="protein sequence ID" value="PKX88875.1"/>
    <property type="molecule type" value="Genomic_DNA"/>
</dbReference>